<reference evidence="5" key="1">
    <citation type="submission" date="2023-07" db="EMBL/GenBank/DDBJ databases">
        <authorList>
            <consortium name="AG Swart"/>
            <person name="Singh M."/>
            <person name="Singh A."/>
            <person name="Seah K."/>
            <person name="Emmerich C."/>
        </authorList>
    </citation>
    <scope>NUCLEOTIDE SEQUENCE</scope>
    <source>
        <strain evidence="5">DP1</strain>
    </source>
</reference>
<gene>
    <name evidence="5" type="ORF">ECRASSUSDP1_LOCUS800</name>
</gene>
<feature type="repeat" description="ANK" evidence="3">
    <location>
        <begin position="440"/>
        <end position="472"/>
    </location>
</feature>
<dbReference type="Proteomes" id="UP001295684">
    <property type="component" value="Unassembled WGS sequence"/>
</dbReference>
<keyword evidence="1" id="KW-0677">Repeat</keyword>
<feature type="compositionally biased region" description="Acidic residues" evidence="4">
    <location>
        <begin position="624"/>
        <end position="638"/>
    </location>
</feature>
<name>A0AAD1U5R5_EUPCR</name>
<feature type="repeat" description="ANK" evidence="3">
    <location>
        <begin position="488"/>
        <end position="520"/>
    </location>
</feature>
<dbReference type="InterPro" id="IPR002110">
    <property type="entry name" value="Ankyrin_rpt"/>
</dbReference>
<feature type="repeat" description="ANK" evidence="3">
    <location>
        <begin position="60"/>
        <end position="92"/>
    </location>
</feature>
<evidence type="ECO:0000256" key="4">
    <source>
        <dbReference type="SAM" id="MobiDB-lite"/>
    </source>
</evidence>
<feature type="region of interest" description="Disordered" evidence="4">
    <location>
        <begin position="595"/>
        <end position="695"/>
    </location>
</feature>
<dbReference type="PROSITE" id="PS50088">
    <property type="entry name" value="ANK_REPEAT"/>
    <property type="match status" value="6"/>
</dbReference>
<keyword evidence="6" id="KW-1185">Reference proteome</keyword>
<evidence type="ECO:0000256" key="3">
    <source>
        <dbReference type="PROSITE-ProRule" id="PRU00023"/>
    </source>
</evidence>
<dbReference type="Pfam" id="PF12796">
    <property type="entry name" value="Ank_2"/>
    <property type="match status" value="2"/>
</dbReference>
<feature type="compositionally biased region" description="Basic residues" evidence="4">
    <location>
        <begin position="604"/>
        <end position="617"/>
    </location>
</feature>
<dbReference type="SMART" id="SM00248">
    <property type="entry name" value="ANK"/>
    <property type="match status" value="7"/>
</dbReference>
<feature type="repeat" description="ANK" evidence="3">
    <location>
        <begin position="289"/>
        <end position="321"/>
    </location>
</feature>
<feature type="compositionally biased region" description="Basic and acidic residues" evidence="4">
    <location>
        <begin position="639"/>
        <end position="675"/>
    </location>
</feature>
<keyword evidence="2 3" id="KW-0040">ANK repeat</keyword>
<evidence type="ECO:0008006" key="7">
    <source>
        <dbReference type="Google" id="ProtNLM"/>
    </source>
</evidence>
<dbReference type="AlphaFoldDB" id="A0AAD1U5R5"/>
<evidence type="ECO:0000313" key="5">
    <source>
        <dbReference type="EMBL" id="CAI2359509.1"/>
    </source>
</evidence>
<dbReference type="Pfam" id="PF13857">
    <property type="entry name" value="Ank_5"/>
    <property type="match status" value="1"/>
</dbReference>
<dbReference type="SUPFAM" id="SSF48403">
    <property type="entry name" value="Ankyrin repeat"/>
    <property type="match status" value="2"/>
</dbReference>
<evidence type="ECO:0000256" key="1">
    <source>
        <dbReference type="ARBA" id="ARBA00022737"/>
    </source>
</evidence>
<organism evidence="5 6">
    <name type="scientific">Euplotes crassus</name>
    <dbReference type="NCBI Taxonomy" id="5936"/>
    <lineage>
        <taxon>Eukaryota</taxon>
        <taxon>Sar</taxon>
        <taxon>Alveolata</taxon>
        <taxon>Ciliophora</taxon>
        <taxon>Intramacronucleata</taxon>
        <taxon>Spirotrichea</taxon>
        <taxon>Hypotrichia</taxon>
        <taxon>Euplotida</taxon>
        <taxon>Euplotidae</taxon>
        <taxon>Moneuplotes</taxon>
    </lineage>
</organism>
<proteinExistence type="predicted"/>
<feature type="repeat" description="ANK" evidence="3">
    <location>
        <begin position="407"/>
        <end position="439"/>
    </location>
</feature>
<dbReference type="PANTHER" id="PTHR24126:SF14">
    <property type="entry name" value="ANK_REP_REGION DOMAIN-CONTAINING PROTEIN"/>
    <property type="match status" value="1"/>
</dbReference>
<sequence>MEEDKKFKLKLGITKPPPFDPDTFNIFSAVSYGKLTAIVDHFEILDEGGISYLLAERDDKGNIPLDLAVYLGFKNIVLYFLKCGAELNSVDLKQRNLFHNLCYKRNFTTLITIQNFVINDFKERLHQDLISTKHTYGLKNIDVKQGKLIKSGYISKKIQNNFKDFMAAIESLAINIHEEYIQFYRTVLSQQDEEGRTPLHFSTFEKLVTSLLSFGLENTEGFEEFSYDCQQLKFLEDDSIKTLDPRKHFDIMNELKHFLEPSVYKKIIKTYKKDKKALIKEVLNTEDINDQTPLHIVSRRGNYVLVRFFLRLGADANLRDCQRKNPLDIAKNKYVRQALTNLNDEASKGNDKNITRLCEEGDNINERNDILGEAPIHRAVLSKLKSKVSALRTILDQDANVDLVDNNGWTALHHAAYNGEYESAVELISNGANVNCYSNSMKTPLHFAALNDHADVVNLLVTKGAKIEGISNKEIQKFAPQNSSLIMDNISPLLIASRKGHTNCFELLLSLGANLHETDVREWNCLHFAAYNGHHELVNKILQIDHPENILIKQKNKQEHLPFDICKNEKTKFYFRKKKKDDEDAIKRKFLELRKKKKLENQKKPKTKKTSGKATKKPLKEENKESDDDYSMDEDHDEDDKKALDSDKRKKNKDNTSNKKSEVKGINSKIKDPFSKKASKSSLKDSARSSKKLGK</sequence>
<dbReference type="EMBL" id="CAMPGE010000752">
    <property type="protein sequence ID" value="CAI2359509.1"/>
    <property type="molecule type" value="Genomic_DNA"/>
</dbReference>
<protein>
    <recommendedName>
        <fullName evidence="7">Ankyrin repeat protein</fullName>
    </recommendedName>
</protein>
<evidence type="ECO:0000256" key="2">
    <source>
        <dbReference type="ARBA" id="ARBA00023043"/>
    </source>
</evidence>
<dbReference type="Gene3D" id="1.25.40.20">
    <property type="entry name" value="Ankyrin repeat-containing domain"/>
    <property type="match status" value="3"/>
</dbReference>
<evidence type="ECO:0000313" key="6">
    <source>
        <dbReference type="Proteomes" id="UP001295684"/>
    </source>
</evidence>
<dbReference type="PANTHER" id="PTHR24126">
    <property type="entry name" value="ANKYRIN REPEAT, PH AND SEC7 DOMAIN CONTAINING PROTEIN SECG-RELATED"/>
    <property type="match status" value="1"/>
</dbReference>
<dbReference type="InterPro" id="IPR036770">
    <property type="entry name" value="Ankyrin_rpt-contain_sf"/>
</dbReference>
<accession>A0AAD1U5R5</accession>
<comment type="caution">
    <text evidence="5">The sequence shown here is derived from an EMBL/GenBank/DDBJ whole genome shotgun (WGS) entry which is preliminary data.</text>
</comment>
<feature type="repeat" description="ANK" evidence="3">
    <location>
        <begin position="371"/>
        <end position="406"/>
    </location>
</feature>
<dbReference type="PROSITE" id="PS50297">
    <property type="entry name" value="ANK_REP_REGION"/>
    <property type="match status" value="5"/>
</dbReference>